<evidence type="ECO:0000313" key="1">
    <source>
        <dbReference type="EMBL" id="GAA3664414.1"/>
    </source>
</evidence>
<dbReference type="EMBL" id="BAAAYV010000016">
    <property type="protein sequence ID" value="GAA3664414.1"/>
    <property type="molecule type" value="Genomic_DNA"/>
</dbReference>
<name>A0ABP7BNZ5_9MICO</name>
<reference evidence="2" key="1">
    <citation type="journal article" date="2019" name="Int. J. Syst. Evol. Microbiol.">
        <title>The Global Catalogue of Microorganisms (GCM) 10K type strain sequencing project: providing services to taxonomists for standard genome sequencing and annotation.</title>
        <authorList>
            <consortium name="The Broad Institute Genomics Platform"/>
            <consortium name="The Broad Institute Genome Sequencing Center for Infectious Disease"/>
            <person name="Wu L."/>
            <person name="Ma J."/>
        </authorList>
    </citation>
    <scope>NUCLEOTIDE SEQUENCE [LARGE SCALE GENOMIC DNA]</scope>
    <source>
        <strain evidence="2">JCM 16546</strain>
    </source>
</reference>
<dbReference type="Proteomes" id="UP001410795">
    <property type="component" value="Unassembled WGS sequence"/>
</dbReference>
<keyword evidence="2" id="KW-1185">Reference proteome</keyword>
<comment type="caution">
    <text evidence="1">The sequence shown here is derived from an EMBL/GenBank/DDBJ whole genome shotgun (WGS) entry which is preliminary data.</text>
</comment>
<protein>
    <submittedName>
        <fullName evidence="1">Uncharacterized protein</fullName>
    </submittedName>
</protein>
<dbReference type="RefSeq" id="WP_344779220.1">
    <property type="nucleotide sequence ID" value="NZ_BAAAYV010000016.1"/>
</dbReference>
<accession>A0ABP7BNZ5</accession>
<organism evidence="1 2">
    <name type="scientific">Microbacterium marinilacus</name>
    <dbReference type="NCBI Taxonomy" id="415209"/>
    <lineage>
        <taxon>Bacteria</taxon>
        <taxon>Bacillati</taxon>
        <taxon>Actinomycetota</taxon>
        <taxon>Actinomycetes</taxon>
        <taxon>Micrococcales</taxon>
        <taxon>Microbacteriaceae</taxon>
        <taxon>Microbacterium</taxon>
    </lineage>
</organism>
<evidence type="ECO:0000313" key="2">
    <source>
        <dbReference type="Proteomes" id="UP001410795"/>
    </source>
</evidence>
<gene>
    <name evidence="1" type="ORF">GCM10022202_28040</name>
</gene>
<sequence length="149" mass="17352">MRVAYCFRQELAVVGAEAVFEREDRRCWLKTLAVSSQPGEVSVKIRMQVLHQLDRACVSNVLQHDRPLLLESLARMMMFLSLPERTDTRRGESMCVGQDELIRKSNRICLKDIKRGYPRVLAWTEAILPKPYPKEIREDVIRVAENREP</sequence>
<proteinExistence type="predicted"/>